<comment type="function">
    <text evidence="11">DNA-dependent ATPase and 5'-3' DNA helicase. Unwinds D-loops, R-loops, forked DNA and G-quadruplex DNA.</text>
</comment>
<evidence type="ECO:0000256" key="3">
    <source>
        <dbReference type="ARBA" id="ARBA00022741"/>
    </source>
</evidence>
<dbReference type="GO" id="GO:0043139">
    <property type="term" value="F:5'-3' DNA helicase activity"/>
    <property type="evidence" value="ECO:0007669"/>
    <property type="project" value="UniProtKB-UniRule"/>
</dbReference>
<dbReference type="InterPro" id="IPR014013">
    <property type="entry name" value="Helic_SF1/SF2_ATP-bd_DinG/Rad3"/>
</dbReference>
<feature type="binding site" evidence="11">
    <location>
        <position position="203"/>
    </location>
    <ligand>
        <name>[4Fe-4S] cluster</name>
        <dbReference type="ChEBI" id="CHEBI:49883"/>
    </ligand>
</feature>
<dbReference type="InterPro" id="IPR045028">
    <property type="entry name" value="DinG/Rad3-like"/>
</dbReference>
<keyword evidence="2 11" id="KW-0479">Metal-binding</keyword>
<keyword evidence="10 11" id="KW-0413">Isomerase</keyword>
<dbReference type="GO" id="GO:0051539">
    <property type="term" value="F:4 iron, 4 sulfur cluster binding"/>
    <property type="evidence" value="ECO:0007669"/>
    <property type="project" value="UniProtKB-UniRule"/>
</dbReference>
<sequence>MLTDTLKKQIQHTYSELLKNTGFKPRQGQKQMVATIARTVGGIGCDSKGKRLGENHICVIEAGTGTGKTLGYLVAGLPIAKARNKKLLVATATVALQEQILNKDLPLLREKTSAVFTYALAKGRGRYLCPSNLYKTLDQQMDQSSMADFFGYSSDQPSEYKLQRYRELQETFEAKDWDGDKDSLERPLADADWRPITSDHHRCLGRRCGFIKQCPFFLARNEAEDADIIIANQDLLLADLSLGGGMILPAPEDTIYVIDEAHHLPDKTLQHFAGNLGVRQTRTWLDQAQKGLSKMFKDLASPITMQERMQQLPGQVDLLREGYQTLSDYLRTLGWQDSSPNEQIRFAPDVPEELQQLSLDMKRRHELIHKIFERWHKIVESSLEDDDGDMPRQQAENWLPLTSMLVMRNQEIIGLWQGYLTKDPEGKPPMARWVARSEQDADELRLNISPVSAAENLRMTLWSQCFGAILTSATLTALGKFDRLIKRSGLPWEVPSMAVPSPFDYAVNGELVLPRMQSEPSRPEEHTKEIVQILPKLLDDKEATLMLFSSRRQMEQVAEQLPADWKDLLLVQGNTSKAELLKKHRDRIDQGKGSLIFGLASFAEGIDLAGNYLSHVVIAKIPFAVPDDPVGATLADWISSNGGKPFFDIALPDASVKLIQASGRLLRSEEDTGRITMLDRRLTSKAYGKQLLNSLPPFKRTVL</sequence>
<keyword evidence="7 11" id="KW-0408">Iron</keyword>
<keyword evidence="9 11" id="KW-0238">DNA-binding</keyword>
<reference evidence="13 14" key="1">
    <citation type="submission" date="2018-04" db="EMBL/GenBank/DDBJ databases">
        <title>Thalassorhabdus spongiae gen. nov., sp. nov., isolated from a marine sponge in South-West Iceland.</title>
        <authorList>
            <person name="Knobloch S."/>
            <person name="Daussin A."/>
            <person name="Johannsson R."/>
            <person name="Marteinsson V.T."/>
        </authorList>
    </citation>
    <scope>NUCLEOTIDE SEQUENCE [LARGE SCALE GENOMIC DNA]</scope>
    <source>
        <strain evidence="13 14">Hp12</strain>
    </source>
</reference>
<keyword evidence="6 11" id="KW-0067">ATP-binding</keyword>
<dbReference type="OrthoDB" id="9805194at2"/>
<feature type="binding site" evidence="11">
    <location>
        <position position="214"/>
    </location>
    <ligand>
        <name>[4Fe-4S] cluster</name>
        <dbReference type="ChEBI" id="CHEBI:49883"/>
    </ligand>
</feature>
<proteinExistence type="inferred from homology"/>
<comment type="catalytic activity">
    <reaction evidence="11">
        <text>ATP + H2O = ADP + phosphate + H(+)</text>
        <dbReference type="Rhea" id="RHEA:13065"/>
        <dbReference type="ChEBI" id="CHEBI:15377"/>
        <dbReference type="ChEBI" id="CHEBI:15378"/>
        <dbReference type="ChEBI" id="CHEBI:30616"/>
        <dbReference type="ChEBI" id="CHEBI:43474"/>
        <dbReference type="ChEBI" id="CHEBI:456216"/>
        <dbReference type="EC" id="5.6.2.3"/>
    </reaction>
</comment>
<dbReference type="InterPro" id="IPR039000">
    <property type="entry name" value="DinG_proteobact"/>
</dbReference>
<dbReference type="SUPFAM" id="SSF52540">
    <property type="entry name" value="P-loop containing nucleoside triphosphate hydrolases"/>
    <property type="match status" value="1"/>
</dbReference>
<evidence type="ECO:0000256" key="10">
    <source>
        <dbReference type="ARBA" id="ARBA00023235"/>
    </source>
</evidence>
<evidence type="ECO:0000256" key="2">
    <source>
        <dbReference type="ARBA" id="ARBA00022723"/>
    </source>
</evidence>
<dbReference type="InterPro" id="IPR027417">
    <property type="entry name" value="P-loop_NTPase"/>
</dbReference>
<protein>
    <recommendedName>
        <fullName evidence="11">ATP-dependent DNA helicase DinG</fullName>
        <ecNumber evidence="11">5.6.2.3</ecNumber>
    </recommendedName>
    <alternativeName>
        <fullName evidence="11">DNA 5'-3' helicase DinG</fullName>
    </alternativeName>
</protein>
<dbReference type="InterPro" id="IPR010614">
    <property type="entry name" value="RAD3-like_helicase_DEAD"/>
</dbReference>
<dbReference type="GO" id="GO:0033677">
    <property type="term" value="F:DNA/RNA helicase activity"/>
    <property type="evidence" value="ECO:0007669"/>
    <property type="project" value="TreeGrafter"/>
</dbReference>
<dbReference type="GO" id="GO:0016887">
    <property type="term" value="F:ATP hydrolysis activity"/>
    <property type="evidence" value="ECO:0007669"/>
    <property type="project" value="RHEA"/>
</dbReference>
<keyword evidence="1 11" id="KW-0004">4Fe-4S</keyword>
<dbReference type="InterPro" id="IPR006555">
    <property type="entry name" value="ATP-dep_Helicase_C"/>
</dbReference>
<evidence type="ECO:0000256" key="8">
    <source>
        <dbReference type="ARBA" id="ARBA00023014"/>
    </source>
</evidence>
<dbReference type="NCBIfam" id="NF008729">
    <property type="entry name" value="PRK11747.1"/>
    <property type="match status" value="1"/>
</dbReference>
<dbReference type="GO" id="GO:0046872">
    <property type="term" value="F:metal ion binding"/>
    <property type="evidence" value="ECO:0007669"/>
    <property type="project" value="UniProtKB-KW"/>
</dbReference>
<dbReference type="GO" id="GO:0006281">
    <property type="term" value="P:DNA repair"/>
    <property type="evidence" value="ECO:0007669"/>
    <property type="project" value="TreeGrafter"/>
</dbReference>
<dbReference type="Pfam" id="PF06733">
    <property type="entry name" value="DEAD_2"/>
    <property type="match status" value="1"/>
</dbReference>
<evidence type="ECO:0000313" key="14">
    <source>
        <dbReference type="Proteomes" id="UP000244906"/>
    </source>
</evidence>
<evidence type="ECO:0000256" key="5">
    <source>
        <dbReference type="ARBA" id="ARBA00022806"/>
    </source>
</evidence>
<evidence type="ECO:0000256" key="7">
    <source>
        <dbReference type="ARBA" id="ARBA00023004"/>
    </source>
</evidence>
<organism evidence="13 14">
    <name type="scientific">Pelagibaculum spongiae</name>
    <dbReference type="NCBI Taxonomy" id="2080658"/>
    <lineage>
        <taxon>Bacteria</taxon>
        <taxon>Pseudomonadati</taxon>
        <taxon>Pseudomonadota</taxon>
        <taxon>Gammaproteobacteria</taxon>
        <taxon>Oceanospirillales</taxon>
        <taxon>Pelagibaculum</taxon>
    </lineage>
</organism>
<evidence type="ECO:0000313" key="13">
    <source>
        <dbReference type="EMBL" id="PVZ68951.1"/>
    </source>
</evidence>
<dbReference type="GO" id="GO:0009432">
    <property type="term" value="P:SOS response"/>
    <property type="evidence" value="ECO:0007669"/>
    <property type="project" value="TreeGrafter"/>
</dbReference>
<evidence type="ECO:0000256" key="1">
    <source>
        <dbReference type="ARBA" id="ARBA00022485"/>
    </source>
</evidence>
<gene>
    <name evidence="11" type="primary">dinG</name>
    <name evidence="13" type="ORF">DC094_11945</name>
</gene>
<keyword evidence="5 11" id="KW-0347">Helicase</keyword>
<dbReference type="FunFam" id="3.40.50.300:FF:000437">
    <property type="entry name" value="ATP-dependent DNA helicase DinG"/>
    <property type="match status" value="1"/>
</dbReference>
<dbReference type="GO" id="GO:0003677">
    <property type="term" value="F:DNA binding"/>
    <property type="evidence" value="ECO:0007669"/>
    <property type="project" value="UniProtKB-UniRule"/>
</dbReference>
<dbReference type="GO" id="GO:0005524">
    <property type="term" value="F:ATP binding"/>
    <property type="evidence" value="ECO:0007669"/>
    <property type="project" value="UniProtKB-UniRule"/>
</dbReference>
<evidence type="ECO:0000256" key="9">
    <source>
        <dbReference type="ARBA" id="ARBA00023125"/>
    </source>
</evidence>
<keyword evidence="4 11" id="KW-0378">Hydrolase</keyword>
<dbReference type="PANTHER" id="PTHR11472:SF59">
    <property type="entry name" value="ATP-DEPENDENT DNA HELICASE DING"/>
    <property type="match status" value="1"/>
</dbReference>
<dbReference type="RefSeq" id="WP_116687335.1">
    <property type="nucleotide sequence ID" value="NZ_CAWNYD010000004.1"/>
</dbReference>
<evidence type="ECO:0000256" key="11">
    <source>
        <dbReference type="HAMAP-Rule" id="MF_02205"/>
    </source>
</evidence>
<dbReference type="EMBL" id="QDDL01000004">
    <property type="protein sequence ID" value="PVZ68951.1"/>
    <property type="molecule type" value="Genomic_DNA"/>
</dbReference>
<dbReference type="Pfam" id="PF13307">
    <property type="entry name" value="Helicase_C_2"/>
    <property type="match status" value="1"/>
</dbReference>
<dbReference type="HAMAP" id="MF_02205">
    <property type="entry name" value="DinG_proteobact"/>
    <property type="match status" value="1"/>
</dbReference>
<dbReference type="AlphaFoldDB" id="A0A2V1H023"/>
<keyword evidence="14" id="KW-1185">Reference proteome</keyword>
<accession>A0A2V1H023</accession>
<dbReference type="PROSITE" id="PS51193">
    <property type="entry name" value="HELICASE_ATP_BIND_2"/>
    <property type="match status" value="1"/>
</dbReference>
<dbReference type="Gene3D" id="3.40.50.300">
    <property type="entry name" value="P-loop containing nucleotide triphosphate hydrolases"/>
    <property type="match status" value="2"/>
</dbReference>
<feature type="binding site" evidence="11">
    <location>
        <position position="129"/>
    </location>
    <ligand>
        <name>[4Fe-4S] cluster</name>
        <dbReference type="ChEBI" id="CHEBI:49883"/>
    </ligand>
</feature>
<comment type="caution">
    <text evidence="13">The sequence shown here is derived from an EMBL/GenBank/DDBJ whole genome shotgun (WGS) entry which is preliminary data.</text>
</comment>
<dbReference type="PANTHER" id="PTHR11472">
    <property type="entry name" value="DNA REPAIR DEAD HELICASE RAD3/XP-D SUBFAMILY MEMBER"/>
    <property type="match status" value="1"/>
</dbReference>
<dbReference type="EC" id="5.6.2.3" evidence="11"/>
<evidence type="ECO:0000259" key="12">
    <source>
        <dbReference type="PROSITE" id="PS51193"/>
    </source>
</evidence>
<feature type="binding site" evidence="11">
    <location>
        <position position="208"/>
    </location>
    <ligand>
        <name>[4Fe-4S] cluster</name>
        <dbReference type="ChEBI" id="CHEBI:49883"/>
    </ligand>
</feature>
<dbReference type="SMART" id="SM00491">
    <property type="entry name" value="HELICc2"/>
    <property type="match status" value="1"/>
</dbReference>
<feature type="domain" description="Helicase ATP-binding" evidence="12">
    <location>
        <begin position="15"/>
        <end position="315"/>
    </location>
</feature>
<dbReference type="SMART" id="SM00487">
    <property type="entry name" value="DEXDc"/>
    <property type="match status" value="1"/>
</dbReference>
<comment type="cofactor">
    <cofactor evidence="11">
        <name>[4Fe-4S] cluster</name>
        <dbReference type="ChEBI" id="CHEBI:49883"/>
    </cofactor>
    <text evidence="11">Binds 1 [4Fe-4S] cluster.</text>
</comment>
<dbReference type="Proteomes" id="UP000244906">
    <property type="component" value="Unassembled WGS sequence"/>
</dbReference>
<dbReference type="InterPro" id="IPR014001">
    <property type="entry name" value="Helicase_ATP-bd"/>
</dbReference>
<evidence type="ECO:0000256" key="6">
    <source>
        <dbReference type="ARBA" id="ARBA00022840"/>
    </source>
</evidence>
<comment type="similarity">
    <text evidence="11">Belongs to the helicase family. DinG subfamily. Type 1 sub-subfamily.</text>
</comment>
<keyword evidence="8 11" id="KW-0411">Iron-sulfur</keyword>
<keyword evidence="3 11" id="KW-0547">Nucleotide-binding</keyword>
<evidence type="ECO:0000256" key="4">
    <source>
        <dbReference type="ARBA" id="ARBA00022801"/>
    </source>
</evidence>
<name>A0A2V1H023_9GAMM</name>